<evidence type="ECO:0000313" key="4">
    <source>
        <dbReference type="Proteomes" id="UP000193978"/>
    </source>
</evidence>
<keyword evidence="1" id="KW-0472">Membrane</keyword>
<keyword evidence="4" id="KW-1185">Reference proteome</keyword>
<dbReference type="KEGG" id="mbry:B1812_18550"/>
<feature type="domain" description="DUF4236" evidence="2">
    <location>
        <begin position="20"/>
        <end position="74"/>
    </location>
</feature>
<organism evidence="3 4">
    <name type="scientific">Methylocystis bryophila</name>
    <dbReference type="NCBI Taxonomy" id="655015"/>
    <lineage>
        <taxon>Bacteria</taxon>
        <taxon>Pseudomonadati</taxon>
        <taxon>Pseudomonadota</taxon>
        <taxon>Alphaproteobacteria</taxon>
        <taxon>Hyphomicrobiales</taxon>
        <taxon>Methylocystaceae</taxon>
        <taxon>Methylocystis</taxon>
    </lineage>
</organism>
<dbReference type="AlphaFoldDB" id="A0A1W6MYT9"/>
<reference evidence="3 4" key="1">
    <citation type="submission" date="2017-02" db="EMBL/GenBank/DDBJ databases">
        <authorList>
            <person name="Peterson S.W."/>
        </authorList>
    </citation>
    <scope>NUCLEOTIDE SEQUENCE [LARGE SCALE GENOMIC DNA]</scope>
    <source>
        <strain evidence="3 4">S285</strain>
    </source>
</reference>
<feature type="transmembrane region" description="Helical" evidence="1">
    <location>
        <begin position="82"/>
        <end position="100"/>
    </location>
</feature>
<sequence>MNAVQRLVDQKVWEGCLMGFRYRRSAKLAPGIRLNITGRGISSVSIGKQGLHLNIGKKGTRQTISLPGSGLSYSNRSSTTPALATGLAVGGLLALLIHASRGSVPAQIALAMIGFCGLAFLISVSNAPPQSTTGDASTIKATTGISSENALSLEQRRKLDEIFHINGASR</sequence>
<keyword evidence="1" id="KW-0812">Transmembrane</keyword>
<gene>
    <name evidence="3" type="ORF">B1812_18550</name>
</gene>
<evidence type="ECO:0000313" key="3">
    <source>
        <dbReference type="EMBL" id="ARN82761.1"/>
    </source>
</evidence>
<evidence type="ECO:0000256" key="1">
    <source>
        <dbReference type="SAM" id="Phobius"/>
    </source>
</evidence>
<dbReference type="STRING" id="655015.B1812_18550"/>
<feature type="transmembrane region" description="Helical" evidence="1">
    <location>
        <begin position="106"/>
        <end position="124"/>
    </location>
</feature>
<protein>
    <recommendedName>
        <fullName evidence="2">DUF4236 domain-containing protein</fullName>
    </recommendedName>
</protein>
<dbReference type="Pfam" id="PF14020">
    <property type="entry name" value="DUF4236"/>
    <property type="match status" value="1"/>
</dbReference>
<evidence type="ECO:0000259" key="2">
    <source>
        <dbReference type="Pfam" id="PF14020"/>
    </source>
</evidence>
<name>A0A1W6MYT9_9HYPH</name>
<dbReference type="InterPro" id="IPR025330">
    <property type="entry name" value="DUF4236"/>
</dbReference>
<dbReference type="EMBL" id="CP019948">
    <property type="protein sequence ID" value="ARN82761.1"/>
    <property type="molecule type" value="Genomic_DNA"/>
</dbReference>
<accession>A0A1W6MYT9</accession>
<keyword evidence="1" id="KW-1133">Transmembrane helix</keyword>
<proteinExistence type="predicted"/>
<dbReference type="Proteomes" id="UP000193978">
    <property type="component" value="Chromosome"/>
</dbReference>